<feature type="compositionally biased region" description="Low complexity" evidence="1">
    <location>
        <begin position="17"/>
        <end position="32"/>
    </location>
</feature>
<dbReference type="EMBL" id="JBHGVX010000004">
    <property type="protein sequence ID" value="KAL1796740.1"/>
    <property type="molecule type" value="Genomic_DNA"/>
</dbReference>
<accession>A0ABR3UJU5</accession>
<organism evidence="2 3">
    <name type="scientific">Alternaria dauci</name>
    <dbReference type="NCBI Taxonomy" id="48095"/>
    <lineage>
        <taxon>Eukaryota</taxon>
        <taxon>Fungi</taxon>
        <taxon>Dikarya</taxon>
        <taxon>Ascomycota</taxon>
        <taxon>Pezizomycotina</taxon>
        <taxon>Dothideomycetes</taxon>
        <taxon>Pleosporomycetidae</taxon>
        <taxon>Pleosporales</taxon>
        <taxon>Pleosporineae</taxon>
        <taxon>Pleosporaceae</taxon>
        <taxon>Alternaria</taxon>
        <taxon>Alternaria sect. Porri</taxon>
    </lineage>
</organism>
<feature type="region of interest" description="Disordered" evidence="1">
    <location>
        <begin position="1"/>
        <end position="97"/>
    </location>
</feature>
<feature type="compositionally biased region" description="Polar residues" evidence="1">
    <location>
        <begin position="1"/>
        <end position="13"/>
    </location>
</feature>
<dbReference type="GeneID" id="96085602"/>
<dbReference type="Proteomes" id="UP001578633">
    <property type="component" value="Chromosome 4"/>
</dbReference>
<feature type="compositionally biased region" description="Polar residues" evidence="1">
    <location>
        <begin position="81"/>
        <end position="96"/>
    </location>
</feature>
<keyword evidence="3" id="KW-1185">Reference proteome</keyword>
<sequence length="106" mass="11706">MRRSPLSNVSSPDDSAETSSHTSRRTSASSHPSKSEESKDGSDDNDEMVRVISTETSRGRLTKRKHVSATPTVFQPPPSILRSTSQHAKNRSSWHTISRRSILCSV</sequence>
<feature type="compositionally biased region" description="Basic and acidic residues" evidence="1">
    <location>
        <begin position="33"/>
        <end position="42"/>
    </location>
</feature>
<name>A0ABR3UJU5_9PLEO</name>
<evidence type="ECO:0000313" key="3">
    <source>
        <dbReference type="Proteomes" id="UP001578633"/>
    </source>
</evidence>
<dbReference type="RefSeq" id="XP_069307324.1">
    <property type="nucleotide sequence ID" value="XM_069451467.1"/>
</dbReference>
<evidence type="ECO:0000256" key="1">
    <source>
        <dbReference type="SAM" id="MobiDB-lite"/>
    </source>
</evidence>
<protein>
    <submittedName>
        <fullName evidence="2">Uncharacterized protein</fullName>
    </submittedName>
</protein>
<comment type="caution">
    <text evidence="2">The sequence shown here is derived from an EMBL/GenBank/DDBJ whole genome shotgun (WGS) entry which is preliminary data.</text>
</comment>
<evidence type="ECO:0000313" key="2">
    <source>
        <dbReference type="EMBL" id="KAL1796740.1"/>
    </source>
</evidence>
<gene>
    <name evidence="2" type="ORF">ACET3X_005280</name>
</gene>
<reference evidence="2 3" key="1">
    <citation type="submission" date="2024-09" db="EMBL/GenBank/DDBJ databases">
        <title>T2T genomes of carrot and Alternaria dauci and their utility for understanding host-pathogen interaction during carrot leaf blight disease.</title>
        <authorList>
            <person name="Liu W."/>
            <person name="Xu S."/>
            <person name="Ou C."/>
            <person name="Liu X."/>
            <person name="Zhuang F."/>
            <person name="Deng X.W."/>
        </authorList>
    </citation>
    <scope>NUCLEOTIDE SEQUENCE [LARGE SCALE GENOMIC DNA]</scope>
    <source>
        <strain evidence="2 3">A2016</strain>
    </source>
</reference>
<proteinExistence type="predicted"/>